<evidence type="ECO:0000313" key="1">
    <source>
        <dbReference type="EMBL" id="KKR05676.1"/>
    </source>
</evidence>
<dbReference type="Proteomes" id="UP000034799">
    <property type="component" value="Unassembled WGS sequence"/>
</dbReference>
<dbReference type="EMBL" id="LBWK01000002">
    <property type="protein sequence ID" value="KKR05676.1"/>
    <property type="molecule type" value="Genomic_DNA"/>
</dbReference>
<dbReference type="STRING" id="1619100.UT34_C0002G0183"/>
<proteinExistence type="predicted"/>
<comment type="caution">
    <text evidence="1">The sequence shown here is derived from an EMBL/GenBank/DDBJ whole genome shotgun (WGS) entry which is preliminary data.</text>
</comment>
<name>A0A0G0MYR5_9BACT</name>
<evidence type="ECO:0000313" key="2">
    <source>
        <dbReference type="Proteomes" id="UP000034799"/>
    </source>
</evidence>
<accession>A0A0G0MYR5</accession>
<organism evidence="1 2">
    <name type="scientific">candidate division WS6 bacterium GW2011_GWF2_39_15</name>
    <dbReference type="NCBI Taxonomy" id="1619100"/>
    <lineage>
        <taxon>Bacteria</taxon>
        <taxon>Candidatus Dojkabacteria</taxon>
    </lineage>
</organism>
<protein>
    <submittedName>
        <fullName evidence="1">Uncharacterized protein</fullName>
    </submittedName>
</protein>
<reference evidence="1 2" key="1">
    <citation type="journal article" date="2015" name="Nature">
        <title>rRNA introns, odd ribosomes, and small enigmatic genomes across a large radiation of phyla.</title>
        <authorList>
            <person name="Brown C.T."/>
            <person name="Hug L.A."/>
            <person name="Thomas B.C."/>
            <person name="Sharon I."/>
            <person name="Castelle C.J."/>
            <person name="Singh A."/>
            <person name="Wilkins M.J."/>
            <person name="Williams K.H."/>
            <person name="Banfield J.F."/>
        </authorList>
    </citation>
    <scope>NUCLEOTIDE SEQUENCE [LARGE SCALE GENOMIC DNA]</scope>
</reference>
<dbReference type="AlphaFoldDB" id="A0A0G0MYR5"/>
<sequence length="296" mass="33330">MINTSNMFTTTASEVRVDDAQIRGDLDELMLLRDSVDLLPHNLFLGIEVILYEPGSSKIIVISPISRIEIDGVCRRIEYPDWEGNVYEITLQDSSAVNHAVGKFGTIWLFDQSLIETREPEATALPYPYRNKTFGFPNIAVIAPHSMRTRDKDHRYDKGGMIDQLVRNASLLGEVSRRGWQNGNSMDPAFKNDASYVEFQNLINETLGLLIPTEYLKQFFTRSTLAEAYALLVVNECKAKRGLEVEYEDMEVNVADPIALAAISPRVGAAIIVKAIKKELGSLGHKSMKDYLLQWE</sequence>
<gene>
    <name evidence="1" type="ORF">UT34_C0002G0183</name>
</gene>